<keyword evidence="3" id="KW-1185">Reference proteome</keyword>
<dbReference type="AlphaFoldDB" id="W6YFS6"/>
<proteinExistence type="predicted"/>
<accession>W6YFS6</accession>
<gene>
    <name evidence="2" type="ORF">COCCADRAFT_83074</name>
</gene>
<feature type="region of interest" description="Disordered" evidence="1">
    <location>
        <begin position="1"/>
        <end position="20"/>
    </location>
</feature>
<evidence type="ECO:0000313" key="3">
    <source>
        <dbReference type="Proteomes" id="UP000053841"/>
    </source>
</evidence>
<name>W6YFS6_COCC2</name>
<evidence type="ECO:0000256" key="1">
    <source>
        <dbReference type="SAM" id="MobiDB-lite"/>
    </source>
</evidence>
<dbReference type="GeneID" id="19151491"/>
<feature type="compositionally biased region" description="Pro residues" evidence="1">
    <location>
        <begin position="7"/>
        <end position="20"/>
    </location>
</feature>
<sequence>YSSTPHNPTPLPTYRGPPPSLDCALPLSPVTPSRRPAVPLVDGSTASVHKRPPAALWLALRSRLVQLAPPHSSCQRWPPPLQHRPNPAYTRRRIEASRVHSSHCRQSRTIRTGSIRRRCLSPSASPYPHCNTLALSRASPLLELIPLPHIPLAGTNLRFSFENNYPGFW</sequence>
<feature type="non-terminal residue" evidence="2">
    <location>
        <position position="1"/>
    </location>
</feature>
<dbReference type="Proteomes" id="UP000053841">
    <property type="component" value="Unassembled WGS sequence"/>
</dbReference>
<dbReference type="EMBL" id="KI964543">
    <property type="protein sequence ID" value="EUC38332.1"/>
    <property type="molecule type" value="Genomic_DNA"/>
</dbReference>
<reference evidence="2 3" key="1">
    <citation type="journal article" date="2013" name="PLoS Genet.">
        <title>Comparative genome structure, secondary metabolite, and effector coding capacity across Cochliobolus pathogens.</title>
        <authorList>
            <person name="Condon B.J."/>
            <person name="Leng Y."/>
            <person name="Wu D."/>
            <person name="Bushley K.E."/>
            <person name="Ohm R.A."/>
            <person name="Otillar R."/>
            <person name="Martin J."/>
            <person name="Schackwitz W."/>
            <person name="Grimwood J."/>
            <person name="MohdZainudin N."/>
            <person name="Xue C."/>
            <person name="Wang R."/>
            <person name="Manning V.A."/>
            <person name="Dhillon B."/>
            <person name="Tu Z.J."/>
            <person name="Steffenson B.J."/>
            <person name="Salamov A."/>
            <person name="Sun H."/>
            <person name="Lowry S."/>
            <person name="LaButti K."/>
            <person name="Han J."/>
            <person name="Copeland A."/>
            <person name="Lindquist E."/>
            <person name="Barry K."/>
            <person name="Schmutz J."/>
            <person name="Baker S.E."/>
            <person name="Ciuffetti L.M."/>
            <person name="Grigoriev I.V."/>
            <person name="Zhong S."/>
            <person name="Turgeon B.G."/>
        </authorList>
    </citation>
    <scope>NUCLEOTIDE SEQUENCE [LARGE SCALE GENOMIC DNA]</scope>
    <source>
        <strain evidence="2 3">26-R-13</strain>
    </source>
</reference>
<dbReference type="RefSeq" id="XP_007707374.1">
    <property type="nucleotide sequence ID" value="XM_007709184.1"/>
</dbReference>
<dbReference type="HOGENOM" id="CLU_1582320_0_0_1"/>
<evidence type="ECO:0000313" key="2">
    <source>
        <dbReference type="EMBL" id="EUC38332.1"/>
    </source>
</evidence>
<dbReference type="KEGG" id="bze:COCCADRAFT_83074"/>
<protein>
    <submittedName>
        <fullName evidence="2">Uncharacterized protein</fullName>
    </submittedName>
</protein>
<organism evidence="2 3">
    <name type="scientific">Cochliobolus carbonum (strain 26-R-13)</name>
    <name type="common">Maize leaf spot fungus</name>
    <name type="synonym">Bipolaris zeicola</name>
    <dbReference type="NCBI Taxonomy" id="930089"/>
    <lineage>
        <taxon>Eukaryota</taxon>
        <taxon>Fungi</taxon>
        <taxon>Dikarya</taxon>
        <taxon>Ascomycota</taxon>
        <taxon>Pezizomycotina</taxon>
        <taxon>Dothideomycetes</taxon>
        <taxon>Pleosporomycetidae</taxon>
        <taxon>Pleosporales</taxon>
        <taxon>Pleosporineae</taxon>
        <taxon>Pleosporaceae</taxon>
        <taxon>Bipolaris</taxon>
    </lineage>
</organism>